<gene>
    <name evidence="5" type="ORF">EHUX00137_LOCUS26082</name>
</gene>
<sequence length="285" mass="29866">MPLHTLVLLASALSLSPASYAPPPRMLAPASVSRSGPVGMMGRKFENNKLKMAKTALAYAKKASYIGKKVVVAVKAGGDDPSINRQLAAVMAEANALNVPKDVVTKNIKRAMDTDTANYDELTYEAYGHGGVGLVINCLSDNKNRAVSEVNMVINKNGCKVASQGSVLFNFSPKGRLVVAKPLDEDSLLDIAIEAGCDGDVLLEPPDAEADGEAARAVVLTEAAELGAVQGALQGAGYDCSGKLVNVPLAPQEVSAEDEEANFGVIDKLEELDDVDSVEHNMALT</sequence>
<dbReference type="Gene3D" id="3.30.70.980">
    <property type="match status" value="2"/>
</dbReference>
<evidence type="ECO:0000256" key="1">
    <source>
        <dbReference type="ARBA" id="ARBA00008724"/>
    </source>
</evidence>
<keyword evidence="2" id="KW-0732">Signal</keyword>
<evidence type="ECO:0000259" key="3">
    <source>
        <dbReference type="Pfam" id="PF01709"/>
    </source>
</evidence>
<dbReference type="HAMAP" id="MF_00693">
    <property type="entry name" value="Transcrip_reg_TACO1"/>
    <property type="match status" value="1"/>
</dbReference>
<evidence type="ECO:0000256" key="2">
    <source>
        <dbReference type="SAM" id="SignalP"/>
    </source>
</evidence>
<name>A0A6S9VZN4_EMIHU</name>
<feature type="chain" id="PRO_5030159637" evidence="2">
    <location>
        <begin position="22"/>
        <end position="285"/>
    </location>
</feature>
<accession>A0A6S9VZN4</accession>
<dbReference type="Pfam" id="PF01709">
    <property type="entry name" value="Transcrip_reg"/>
    <property type="match status" value="1"/>
</dbReference>
<dbReference type="SUPFAM" id="SSF75625">
    <property type="entry name" value="YebC-like"/>
    <property type="match status" value="1"/>
</dbReference>
<dbReference type="AlphaFoldDB" id="A0A6S9VZN4"/>
<dbReference type="InterPro" id="IPR026564">
    <property type="entry name" value="Transcrip_reg_TACO1-like_dom3"/>
</dbReference>
<dbReference type="InterPro" id="IPR002876">
    <property type="entry name" value="Transcrip_reg_TACO1-like"/>
</dbReference>
<dbReference type="PANTHER" id="PTHR12532">
    <property type="entry name" value="TRANSLATIONAL ACTIVATOR OF CYTOCHROME C OXIDASE 1"/>
    <property type="match status" value="1"/>
</dbReference>
<dbReference type="Pfam" id="PF20772">
    <property type="entry name" value="TACO1_YebC_N"/>
    <property type="match status" value="1"/>
</dbReference>
<evidence type="ECO:0000313" key="5">
    <source>
        <dbReference type="EMBL" id="CAE0563609.1"/>
    </source>
</evidence>
<evidence type="ECO:0000259" key="4">
    <source>
        <dbReference type="Pfam" id="PF20772"/>
    </source>
</evidence>
<feature type="domain" description="TACO1/YebC-like N-terminal" evidence="4">
    <location>
        <begin position="43"/>
        <end position="112"/>
    </location>
</feature>
<dbReference type="GO" id="GO:0005737">
    <property type="term" value="C:cytoplasm"/>
    <property type="evidence" value="ECO:0007669"/>
    <property type="project" value="UniProtKB-ARBA"/>
</dbReference>
<dbReference type="InterPro" id="IPR017856">
    <property type="entry name" value="Integrase-like_N"/>
</dbReference>
<comment type="similarity">
    <text evidence="1">Belongs to the TACO1 family.</text>
</comment>
<dbReference type="InterPro" id="IPR049083">
    <property type="entry name" value="TACO1_YebC_N"/>
</dbReference>
<feature type="domain" description="TACO1/YebC-like second and third" evidence="3">
    <location>
        <begin position="119"/>
        <end position="282"/>
    </location>
</feature>
<reference evidence="5" key="1">
    <citation type="submission" date="2021-01" db="EMBL/GenBank/DDBJ databases">
        <authorList>
            <person name="Corre E."/>
            <person name="Pelletier E."/>
            <person name="Niang G."/>
            <person name="Scheremetjew M."/>
            <person name="Finn R."/>
            <person name="Kale V."/>
            <person name="Holt S."/>
            <person name="Cochrane G."/>
            <person name="Meng A."/>
            <person name="Brown T."/>
            <person name="Cohen L."/>
        </authorList>
    </citation>
    <scope>NUCLEOTIDE SEQUENCE</scope>
    <source>
        <strain evidence="5">379</strain>
    </source>
</reference>
<feature type="signal peptide" evidence="2">
    <location>
        <begin position="1"/>
        <end position="21"/>
    </location>
</feature>
<dbReference type="EMBL" id="HBIR01033533">
    <property type="protein sequence ID" value="CAE0563609.1"/>
    <property type="molecule type" value="Transcribed_RNA"/>
</dbReference>
<dbReference type="InterPro" id="IPR048300">
    <property type="entry name" value="TACO1_YebC-like_2nd/3rd_dom"/>
</dbReference>
<organism evidence="5">
    <name type="scientific">Emiliania huxleyi</name>
    <name type="common">Coccolithophore</name>
    <name type="synonym">Pontosphaera huxleyi</name>
    <dbReference type="NCBI Taxonomy" id="2903"/>
    <lineage>
        <taxon>Eukaryota</taxon>
        <taxon>Haptista</taxon>
        <taxon>Haptophyta</taxon>
        <taxon>Prymnesiophyceae</taxon>
        <taxon>Isochrysidales</taxon>
        <taxon>Noelaerhabdaceae</taxon>
        <taxon>Emiliania</taxon>
    </lineage>
</organism>
<proteinExistence type="inferred from homology"/>
<dbReference type="PANTHER" id="PTHR12532:SF0">
    <property type="entry name" value="TRANSLATIONAL ACTIVATOR OF CYTOCHROME C OXIDASE 1"/>
    <property type="match status" value="1"/>
</dbReference>
<protein>
    <submittedName>
        <fullName evidence="5">Uncharacterized protein</fullName>
    </submittedName>
</protein>
<dbReference type="InterPro" id="IPR029072">
    <property type="entry name" value="YebC-like"/>
</dbReference>
<dbReference type="Gene3D" id="1.10.10.200">
    <property type="match status" value="1"/>
</dbReference>